<evidence type="ECO:0000256" key="1">
    <source>
        <dbReference type="ARBA" id="ARBA00004123"/>
    </source>
</evidence>
<evidence type="ECO:0000256" key="2">
    <source>
        <dbReference type="ARBA" id="ARBA00006801"/>
    </source>
</evidence>
<dbReference type="SMART" id="SM00558">
    <property type="entry name" value="JmjC"/>
    <property type="match status" value="1"/>
</dbReference>
<evidence type="ECO:0000259" key="6">
    <source>
        <dbReference type="PROSITE" id="PS51184"/>
    </source>
</evidence>
<dbReference type="Gene3D" id="2.60.120.650">
    <property type="entry name" value="Cupin"/>
    <property type="match status" value="1"/>
</dbReference>
<keyword evidence="3" id="KW-0479">Metal-binding</keyword>
<feature type="domain" description="JmjC" evidence="6">
    <location>
        <begin position="464"/>
        <end position="746"/>
    </location>
</feature>
<evidence type="ECO:0000313" key="7">
    <source>
        <dbReference type="EMBL" id="KAB2595212.1"/>
    </source>
</evidence>
<organism evidence="7 8">
    <name type="scientific">Pyrus ussuriensis x Pyrus communis</name>
    <dbReference type="NCBI Taxonomy" id="2448454"/>
    <lineage>
        <taxon>Eukaryota</taxon>
        <taxon>Viridiplantae</taxon>
        <taxon>Streptophyta</taxon>
        <taxon>Embryophyta</taxon>
        <taxon>Tracheophyta</taxon>
        <taxon>Spermatophyta</taxon>
        <taxon>Magnoliopsida</taxon>
        <taxon>eudicotyledons</taxon>
        <taxon>Gunneridae</taxon>
        <taxon>Pentapetalae</taxon>
        <taxon>rosids</taxon>
        <taxon>fabids</taxon>
        <taxon>Rosales</taxon>
        <taxon>Rosaceae</taxon>
        <taxon>Amygdaloideae</taxon>
        <taxon>Maleae</taxon>
        <taxon>Pyrus</taxon>
    </lineage>
</organism>
<evidence type="ECO:0000256" key="4">
    <source>
        <dbReference type="ARBA" id="ARBA00023242"/>
    </source>
</evidence>
<accession>A0A5N5F1R6</accession>
<evidence type="ECO:0000256" key="5">
    <source>
        <dbReference type="SAM" id="MobiDB-lite"/>
    </source>
</evidence>
<dbReference type="GO" id="GO:0000785">
    <property type="term" value="C:chromatin"/>
    <property type="evidence" value="ECO:0007669"/>
    <property type="project" value="TreeGrafter"/>
</dbReference>
<reference evidence="8" key="2">
    <citation type="submission" date="2019-10" db="EMBL/GenBank/DDBJ databases">
        <title>A de novo genome assembly of a pear dwarfing rootstock.</title>
        <authorList>
            <person name="Wang F."/>
            <person name="Wang J."/>
            <person name="Li S."/>
            <person name="Zhang Y."/>
            <person name="Fang M."/>
            <person name="Ma L."/>
            <person name="Zhao Y."/>
            <person name="Jiang S."/>
        </authorList>
    </citation>
    <scope>NUCLEOTIDE SEQUENCE [LARGE SCALE GENOMIC DNA]</scope>
</reference>
<comment type="similarity">
    <text evidence="2">Belongs to the JARID1 histone demethylase family.</text>
</comment>
<proteinExistence type="inferred from homology"/>
<dbReference type="AlphaFoldDB" id="A0A5N5F1R6"/>
<dbReference type="GO" id="GO:0003712">
    <property type="term" value="F:transcription coregulator activity"/>
    <property type="evidence" value="ECO:0007669"/>
    <property type="project" value="TreeGrafter"/>
</dbReference>
<name>A0A5N5F1R6_9ROSA</name>
<dbReference type="InterPro" id="IPR045109">
    <property type="entry name" value="LSDs-like"/>
</dbReference>
<protein>
    <recommendedName>
        <fullName evidence="6">JmjC domain-containing protein</fullName>
    </recommendedName>
</protein>
<comment type="caution">
    <text evidence="7">The sequence shown here is derived from an EMBL/GenBank/DDBJ whole genome shotgun (WGS) entry which is preliminary data.</text>
</comment>
<dbReference type="PANTHER" id="PTHR12549">
    <property type="entry name" value="JMJC DOMAIN-CONTAINING HISTONE DEMETHYLATION PROTEIN"/>
    <property type="match status" value="1"/>
</dbReference>
<dbReference type="OrthoDB" id="1667110at2759"/>
<dbReference type="PROSITE" id="PS51184">
    <property type="entry name" value="JMJC"/>
    <property type="match status" value="1"/>
</dbReference>
<reference evidence="7 8" key="3">
    <citation type="submission" date="2019-11" db="EMBL/GenBank/DDBJ databases">
        <title>A de novo genome assembly of a pear dwarfing rootstock.</title>
        <authorList>
            <person name="Wang F."/>
            <person name="Wang J."/>
            <person name="Li S."/>
            <person name="Zhang Y."/>
            <person name="Fang M."/>
            <person name="Ma L."/>
            <person name="Zhao Y."/>
            <person name="Jiang S."/>
        </authorList>
    </citation>
    <scope>NUCLEOTIDE SEQUENCE [LARGE SCALE GENOMIC DNA]</scope>
    <source>
        <strain evidence="7">S2</strain>
        <tissue evidence="7">Leaf</tissue>
    </source>
</reference>
<dbReference type="GO" id="GO:0032454">
    <property type="term" value="F:histone H3K9 demethylase activity"/>
    <property type="evidence" value="ECO:0007669"/>
    <property type="project" value="InterPro"/>
</dbReference>
<dbReference type="Proteomes" id="UP000327157">
    <property type="component" value="Chromosome 7"/>
</dbReference>
<reference evidence="7 8" key="1">
    <citation type="submission" date="2019-09" db="EMBL/GenBank/DDBJ databases">
        <authorList>
            <person name="Ou C."/>
        </authorList>
    </citation>
    <scope>NUCLEOTIDE SEQUENCE [LARGE SCALE GENOMIC DNA]</scope>
    <source>
        <strain evidence="7">S2</strain>
        <tissue evidence="7">Leaf</tissue>
    </source>
</reference>
<evidence type="ECO:0000256" key="3">
    <source>
        <dbReference type="ARBA" id="ARBA00022723"/>
    </source>
</evidence>
<dbReference type="EMBL" id="SMOL01000781">
    <property type="protein sequence ID" value="KAB2595212.1"/>
    <property type="molecule type" value="Genomic_DNA"/>
</dbReference>
<feature type="region of interest" description="Disordered" evidence="5">
    <location>
        <begin position="1"/>
        <end position="45"/>
    </location>
</feature>
<dbReference type="GO" id="GO:0031490">
    <property type="term" value="F:chromatin DNA binding"/>
    <property type="evidence" value="ECO:0007669"/>
    <property type="project" value="TreeGrafter"/>
</dbReference>
<dbReference type="GO" id="GO:0046872">
    <property type="term" value="F:metal ion binding"/>
    <property type="evidence" value="ECO:0007669"/>
    <property type="project" value="UniProtKB-KW"/>
</dbReference>
<dbReference type="InterPro" id="IPR003347">
    <property type="entry name" value="JmjC_dom"/>
</dbReference>
<dbReference type="GO" id="GO:0006357">
    <property type="term" value="P:regulation of transcription by RNA polymerase II"/>
    <property type="evidence" value="ECO:0007669"/>
    <property type="project" value="TreeGrafter"/>
</dbReference>
<evidence type="ECO:0000313" key="8">
    <source>
        <dbReference type="Proteomes" id="UP000327157"/>
    </source>
</evidence>
<dbReference type="GO" id="GO:0000118">
    <property type="term" value="C:histone deacetylase complex"/>
    <property type="evidence" value="ECO:0007669"/>
    <property type="project" value="TreeGrafter"/>
</dbReference>
<comment type="subcellular location">
    <subcellularLocation>
        <location evidence="1">Nucleus</location>
    </subcellularLocation>
</comment>
<gene>
    <name evidence="7" type="ORF">D8674_030662</name>
</gene>
<dbReference type="Pfam" id="PF02373">
    <property type="entry name" value="JmjC"/>
    <property type="match status" value="1"/>
</dbReference>
<dbReference type="PANTHER" id="PTHR12549:SF11">
    <property type="entry name" value="LYSINE-SPECIFIC DEMETHYLASE JMJ25"/>
    <property type="match status" value="1"/>
</dbReference>
<dbReference type="SUPFAM" id="SSF51197">
    <property type="entry name" value="Clavaminate synthase-like"/>
    <property type="match status" value="1"/>
</dbReference>
<keyword evidence="4" id="KW-0539">Nucleus</keyword>
<feature type="compositionally biased region" description="Basic and acidic residues" evidence="5">
    <location>
        <begin position="27"/>
        <end position="45"/>
    </location>
</feature>
<keyword evidence="8" id="KW-1185">Reference proteome</keyword>
<sequence>MSAGEDTSSDKDKASLGNPNDGLTKGAIEEEKKKRRSHEVLPADDKQFENVYRRRLRMDDKHHKEKKPKEEWNEEEYSLLCHCHQCKRNDKGRVVWCRTCKTNRFCIPCIKNWYPHMSEEAIAEACPVCLGNCNCKACLRLEKVPVKMTKLSTLKYLLQALLPFFKRLNDEQVIEMEIEARRQGIPYSELKIQMSDCPEDDRIYCNNCKTSIFDLHRSCPKCSYDLCLTCCREIRDGHLQGGADEMSMNINWGLSYLRAGKGNIAEVPSETSTKCRVWPKSEWKANLDGSILCPPKDMGGCGCSLLELRRMFSVNHISQLVKKAQEIVETHQRMDVSGTSEQQRCNSLCILDATSNKFRKAASREGPDENYLYCPRAKDIQPEDLKHFQCHWIQGEPVIVTSVLETALGLSWEPQVMWRACRQTRHANRDRHIEVNAINCLDWCQVDINIHHFFNGYLKGMFDREMWPQMLKLNDPSLDDSCQDHLPRHCAEFICCLPFKEYTHPYLGFLNLAVKLPKECVKPVMGPKTYIAYGISRSLVVNILLHTTEVTCTPEQIVNIEKLKKKHTEQDRTEIFGNSETSDDKVDTNKAGHGSCGNNANDKEFCFEVDNQNTDEAFQEQTDPVVFPNGDTDVEGGALWDIFRRQDVPKLQEYLQKHFKEFRHTYCSLLQQVIHPIHDQTFYLTRAHKRKLKEEYGIEPWTFVQKLGDAVFIPAGCPHQSCIKVAVEFVSPENVGECLRLTEEFRALPQDHIASEDKLQVKKMIVHAVSQAVAILDENARLSKKKVYVVHIKTAHLICTTE</sequence>